<evidence type="ECO:0000313" key="1">
    <source>
        <dbReference type="EMBL" id="ETV96325.1"/>
    </source>
</evidence>
<dbReference type="AlphaFoldDB" id="A0A024TQB3"/>
<accession>A0A024TQB3</accession>
<dbReference type="VEuPathDB" id="FungiDB:H310_10487"/>
<reference evidence="1" key="1">
    <citation type="submission" date="2013-12" db="EMBL/GenBank/DDBJ databases">
        <title>The Genome Sequence of Aphanomyces invadans NJM9701.</title>
        <authorList>
            <consortium name="The Broad Institute Genomics Platform"/>
            <person name="Russ C."/>
            <person name="Tyler B."/>
            <person name="van West P."/>
            <person name="Dieguez-Uribeondo J."/>
            <person name="Young S.K."/>
            <person name="Zeng Q."/>
            <person name="Gargeya S."/>
            <person name="Fitzgerald M."/>
            <person name="Abouelleil A."/>
            <person name="Alvarado L."/>
            <person name="Chapman S.B."/>
            <person name="Gainer-Dewar J."/>
            <person name="Goldberg J."/>
            <person name="Griggs A."/>
            <person name="Gujja S."/>
            <person name="Hansen M."/>
            <person name="Howarth C."/>
            <person name="Imamovic A."/>
            <person name="Ireland A."/>
            <person name="Larimer J."/>
            <person name="McCowan C."/>
            <person name="Murphy C."/>
            <person name="Pearson M."/>
            <person name="Poon T.W."/>
            <person name="Priest M."/>
            <person name="Roberts A."/>
            <person name="Saif S."/>
            <person name="Shea T."/>
            <person name="Sykes S."/>
            <person name="Wortman J."/>
            <person name="Nusbaum C."/>
            <person name="Birren B."/>
        </authorList>
    </citation>
    <scope>NUCLEOTIDE SEQUENCE [LARGE SCALE GENOMIC DNA]</scope>
    <source>
        <strain evidence="1">NJM9701</strain>
    </source>
</reference>
<dbReference type="GeneID" id="20087537"/>
<name>A0A024TQB3_9STRA</name>
<dbReference type="RefSeq" id="XP_008875117.1">
    <property type="nucleotide sequence ID" value="XM_008876895.1"/>
</dbReference>
<organism evidence="1">
    <name type="scientific">Aphanomyces invadans</name>
    <dbReference type="NCBI Taxonomy" id="157072"/>
    <lineage>
        <taxon>Eukaryota</taxon>
        <taxon>Sar</taxon>
        <taxon>Stramenopiles</taxon>
        <taxon>Oomycota</taxon>
        <taxon>Saprolegniomycetes</taxon>
        <taxon>Saprolegniales</taxon>
        <taxon>Verrucalvaceae</taxon>
        <taxon>Aphanomyces</taxon>
    </lineage>
</organism>
<gene>
    <name evidence="1" type="ORF">H310_10487</name>
</gene>
<protein>
    <submittedName>
        <fullName evidence="1">Uncharacterized protein</fullName>
    </submittedName>
</protein>
<proteinExistence type="predicted"/>
<dbReference type="EMBL" id="KI913977">
    <property type="protein sequence ID" value="ETV96325.1"/>
    <property type="molecule type" value="Genomic_DNA"/>
</dbReference>
<sequence>MVCRLSRSADDRAVNKVSRLGGNWRASTFWSVEPQMQQLVRLAICLIMVCLNSRNSEYRRWMVHRILPKLTSTAYNTMLSTLRMVEFVWSHAAMYSEYSASPGCAAWNGIK</sequence>